<dbReference type="KEGG" id="lrs:PX52LOC_06583"/>
<reference evidence="2" key="1">
    <citation type="submission" date="2019-08" db="EMBL/GenBank/DDBJ databases">
        <title>Limnoglobus roseus gen. nov., sp. nov., a novel freshwater planctomycete with a giant genome from the family Gemmataceae.</title>
        <authorList>
            <person name="Kulichevskaya I.S."/>
            <person name="Naumoff D.G."/>
            <person name="Miroshnikov K."/>
            <person name="Ivanova A."/>
            <person name="Philippov D.A."/>
            <person name="Hakobyan A."/>
            <person name="Rijpstra I.C."/>
            <person name="Sinninghe Damste J.S."/>
            <person name="Liesack W."/>
            <person name="Dedysh S.N."/>
        </authorList>
    </citation>
    <scope>NUCLEOTIDE SEQUENCE [LARGE SCALE GENOMIC DNA]</scope>
    <source>
        <strain evidence="2">PX52</strain>
    </source>
</reference>
<evidence type="ECO:0000313" key="1">
    <source>
        <dbReference type="EMBL" id="QEL19509.1"/>
    </source>
</evidence>
<dbReference type="EMBL" id="CP042425">
    <property type="protein sequence ID" value="QEL19509.1"/>
    <property type="molecule type" value="Genomic_DNA"/>
</dbReference>
<dbReference type="Proteomes" id="UP000324974">
    <property type="component" value="Chromosome"/>
</dbReference>
<name>A0A5C1AJ74_9BACT</name>
<dbReference type="RefSeq" id="WP_149113890.1">
    <property type="nucleotide sequence ID" value="NZ_CP042425.1"/>
</dbReference>
<keyword evidence="2" id="KW-1185">Reference proteome</keyword>
<proteinExistence type="predicted"/>
<evidence type="ECO:0000313" key="2">
    <source>
        <dbReference type="Proteomes" id="UP000324974"/>
    </source>
</evidence>
<accession>A0A5C1AJ74</accession>
<dbReference type="AlphaFoldDB" id="A0A5C1AJ74"/>
<protein>
    <submittedName>
        <fullName evidence="1">Uncharacterized protein</fullName>
    </submittedName>
</protein>
<organism evidence="1 2">
    <name type="scientific">Limnoglobus roseus</name>
    <dbReference type="NCBI Taxonomy" id="2598579"/>
    <lineage>
        <taxon>Bacteria</taxon>
        <taxon>Pseudomonadati</taxon>
        <taxon>Planctomycetota</taxon>
        <taxon>Planctomycetia</taxon>
        <taxon>Gemmatales</taxon>
        <taxon>Gemmataceae</taxon>
        <taxon>Limnoglobus</taxon>
    </lineage>
</organism>
<gene>
    <name evidence="1" type="ORF">PX52LOC_06583</name>
</gene>
<sequence>MPAIIKGFAGNSDAVRKLTGKGVVNAPANQTDLVAKSDAGDSCRLLLRTLRLRDWGEEASKADVKTEEVKVKPGLTYRWVLNFERPIPRAKRLLIDLPAADMGGQGVIRLDVPNVEQWKGKD</sequence>